<feature type="compositionally biased region" description="Basic residues" evidence="1">
    <location>
        <begin position="265"/>
        <end position="274"/>
    </location>
</feature>
<gene>
    <name evidence="2" type="ORF">CAUJ_LOCUS5577</name>
</gene>
<protein>
    <submittedName>
        <fullName evidence="2">Uncharacterized protein</fullName>
    </submittedName>
</protein>
<feature type="region of interest" description="Disordered" evidence="1">
    <location>
        <begin position="224"/>
        <end position="284"/>
    </location>
</feature>
<evidence type="ECO:0000256" key="1">
    <source>
        <dbReference type="SAM" id="MobiDB-lite"/>
    </source>
</evidence>
<dbReference type="Proteomes" id="UP000835052">
    <property type="component" value="Unassembled WGS sequence"/>
</dbReference>
<feature type="compositionally biased region" description="Polar residues" evidence="1">
    <location>
        <begin position="115"/>
        <end position="134"/>
    </location>
</feature>
<dbReference type="EMBL" id="CAJGYM010000011">
    <property type="protein sequence ID" value="CAD6189658.1"/>
    <property type="molecule type" value="Genomic_DNA"/>
</dbReference>
<dbReference type="OrthoDB" id="5817113at2759"/>
<sequence length="333" mass="36392">MAQQNVPISNSELQALIAAIPNDLAIVSSASGSSKSNCSLGELSTSASSSSCVFPTIHDMTALSMLSLPTFPLLGGFPLISPMQLTPFGAAALPPHATIESLGLINSHLYHQQQRGALSATSSPAPEPIATSSDTRPRAYSSAATLQHPKSETRRKRARRANPEPATPPKPVSPCGMPQPHSVLRSLVEDDDVTPMKVRPIQVTREEEEFVRRKTAQLLERVPVVPESDEEDANNNSNRHRRPLRQLIRDQDLPDEVGPDSPFRHYPKYQHLQRQRREQQQQSQLRTIQGIQAAVATLCIEAIKSEQGKNAVEAPPTPRTDNSALRKEIAATD</sequence>
<comment type="caution">
    <text evidence="2">The sequence shown here is derived from an EMBL/GenBank/DDBJ whole genome shotgun (WGS) entry which is preliminary data.</text>
</comment>
<keyword evidence="3" id="KW-1185">Reference proteome</keyword>
<evidence type="ECO:0000313" key="3">
    <source>
        <dbReference type="Proteomes" id="UP000835052"/>
    </source>
</evidence>
<accession>A0A8S1H4F6</accession>
<reference evidence="2" key="1">
    <citation type="submission" date="2020-10" db="EMBL/GenBank/DDBJ databases">
        <authorList>
            <person name="Kikuchi T."/>
        </authorList>
    </citation>
    <scope>NUCLEOTIDE SEQUENCE</scope>
    <source>
        <strain evidence="2">NKZ352</strain>
    </source>
</reference>
<name>A0A8S1H4F6_9PELO</name>
<feature type="region of interest" description="Disordered" evidence="1">
    <location>
        <begin position="305"/>
        <end position="333"/>
    </location>
</feature>
<feature type="compositionally biased region" description="Basic and acidic residues" evidence="1">
    <location>
        <begin position="324"/>
        <end position="333"/>
    </location>
</feature>
<evidence type="ECO:0000313" key="2">
    <source>
        <dbReference type="EMBL" id="CAD6189658.1"/>
    </source>
</evidence>
<proteinExistence type="predicted"/>
<organism evidence="2 3">
    <name type="scientific">Caenorhabditis auriculariae</name>
    <dbReference type="NCBI Taxonomy" id="2777116"/>
    <lineage>
        <taxon>Eukaryota</taxon>
        <taxon>Metazoa</taxon>
        <taxon>Ecdysozoa</taxon>
        <taxon>Nematoda</taxon>
        <taxon>Chromadorea</taxon>
        <taxon>Rhabditida</taxon>
        <taxon>Rhabditina</taxon>
        <taxon>Rhabditomorpha</taxon>
        <taxon>Rhabditoidea</taxon>
        <taxon>Rhabditidae</taxon>
        <taxon>Peloderinae</taxon>
        <taxon>Caenorhabditis</taxon>
    </lineage>
</organism>
<feature type="region of interest" description="Disordered" evidence="1">
    <location>
        <begin position="115"/>
        <end position="188"/>
    </location>
</feature>
<dbReference type="AlphaFoldDB" id="A0A8S1H4F6"/>